<protein>
    <submittedName>
        <fullName evidence="1">Uncharacterized protein</fullName>
    </submittedName>
</protein>
<name>A0A1F8B3A5_9BACT</name>
<dbReference type="STRING" id="1802516.A3A75_00805"/>
<dbReference type="AlphaFoldDB" id="A0A1F8B3A5"/>
<dbReference type="Proteomes" id="UP000179018">
    <property type="component" value="Unassembled WGS sequence"/>
</dbReference>
<dbReference type="EMBL" id="MGHC01000035">
    <property type="protein sequence ID" value="OGM58492.1"/>
    <property type="molecule type" value="Genomic_DNA"/>
</dbReference>
<evidence type="ECO:0000313" key="1">
    <source>
        <dbReference type="EMBL" id="OGM58492.1"/>
    </source>
</evidence>
<evidence type="ECO:0000313" key="2">
    <source>
        <dbReference type="Proteomes" id="UP000179018"/>
    </source>
</evidence>
<proteinExistence type="predicted"/>
<accession>A0A1F8B3A5</accession>
<sequence length="66" mass="7436">MSKNSQLLVDLGQGLSMMIGLPRIASWDNQSRPKKPKKGMFGFNLKSNSLEFFNGSYWLEAPLSEN</sequence>
<gene>
    <name evidence="1" type="ORF">A3A75_00805</name>
</gene>
<comment type="caution">
    <text evidence="1">The sequence shown here is derived from an EMBL/GenBank/DDBJ whole genome shotgun (WGS) entry which is preliminary data.</text>
</comment>
<reference evidence="1 2" key="1">
    <citation type="journal article" date="2016" name="Nat. Commun.">
        <title>Thousands of microbial genomes shed light on interconnected biogeochemical processes in an aquifer system.</title>
        <authorList>
            <person name="Anantharaman K."/>
            <person name="Brown C.T."/>
            <person name="Hug L.A."/>
            <person name="Sharon I."/>
            <person name="Castelle C.J."/>
            <person name="Probst A.J."/>
            <person name="Thomas B.C."/>
            <person name="Singh A."/>
            <person name="Wilkins M.J."/>
            <person name="Karaoz U."/>
            <person name="Brodie E.L."/>
            <person name="Williams K.H."/>
            <person name="Hubbard S.S."/>
            <person name="Banfield J.F."/>
        </authorList>
    </citation>
    <scope>NUCLEOTIDE SEQUENCE [LARGE SCALE GENOMIC DNA]</scope>
</reference>
<organism evidence="1 2">
    <name type="scientific">Candidatus Woesebacteria bacterium RIFCSPLOWO2_01_FULL_39_10</name>
    <dbReference type="NCBI Taxonomy" id="1802516"/>
    <lineage>
        <taxon>Bacteria</taxon>
        <taxon>Candidatus Woeseibacteriota</taxon>
    </lineage>
</organism>